<dbReference type="PROSITE" id="PS50931">
    <property type="entry name" value="HTH_LYSR"/>
    <property type="match status" value="1"/>
</dbReference>
<dbReference type="InterPro" id="IPR050950">
    <property type="entry name" value="HTH-type_LysR_regulators"/>
</dbReference>
<dbReference type="InterPro" id="IPR036388">
    <property type="entry name" value="WH-like_DNA-bd_sf"/>
</dbReference>
<dbReference type="InterPro" id="IPR000847">
    <property type="entry name" value="LysR_HTH_N"/>
</dbReference>
<comment type="caution">
    <text evidence="6">The sequence shown here is derived from an EMBL/GenBank/DDBJ whole genome shotgun (WGS) entry which is preliminary data.</text>
</comment>
<comment type="similarity">
    <text evidence="1">Belongs to the LysR transcriptional regulatory family.</text>
</comment>
<keyword evidence="2" id="KW-0805">Transcription regulation</keyword>
<accession>A0ABT3YLU2</accession>
<gene>
    <name evidence="6" type="ORF">OEG82_23005</name>
</gene>
<dbReference type="Gene3D" id="1.10.10.10">
    <property type="entry name" value="Winged helix-like DNA-binding domain superfamily/Winged helix DNA-binding domain"/>
    <property type="match status" value="1"/>
</dbReference>
<keyword evidence="4" id="KW-0804">Transcription</keyword>
<name>A0ABT3YLU2_9HYPH</name>
<keyword evidence="3" id="KW-0238">DNA-binding</keyword>
<evidence type="ECO:0000256" key="2">
    <source>
        <dbReference type="ARBA" id="ARBA00023015"/>
    </source>
</evidence>
<protein>
    <submittedName>
        <fullName evidence="6">LysR family transcriptional regulator</fullName>
    </submittedName>
</protein>
<reference evidence="6" key="1">
    <citation type="submission" date="2022-10" db="EMBL/GenBank/DDBJ databases">
        <title>Hoeflea sp. J2-29, isolated from marine algae.</title>
        <authorList>
            <person name="Kristyanto S."/>
            <person name="Kim J.M."/>
            <person name="Jeon C.O."/>
        </authorList>
    </citation>
    <scope>NUCLEOTIDE SEQUENCE</scope>
    <source>
        <strain evidence="6">J2-29</strain>
    </source>
</reference>
<dbReference type="Pfam" id="PF00126">
    <property type="entry name" value="HTH_1"/>
    <property type="match status" value="1"/>
</dbReference>
<proteinExistence type="inferred from homology"/>
<evidence type="ECO:0000256" key="1">
    <source>
        <dbReference type="ARBA" id="ARBA00009437"/>
    </source>
</evidence>
<dbReference type="SUPFAM" id="SSF46785">
    <property type="entry name" value="Winged helix' DNA-binding domain"/>
    <property type="match status" value="1"/>
</dbReference>
<dbReference type="SUPFAM" id="SSF53850">
    <property type="entry name" value="Periplasmic binding protein-like II"/>
    <property type="match status" value="1"/>
</dbReference>
<keyword evidence="7" id="KW-1185">Reference proteome</keyword>
<sequence length="307" mass="33245">MNSRKSIDLRLLSYFLQTAELGGVSKAAKALNLAQPTLSKAIQLLEYQLGAAVFERRPHGVELTVIGERLLRHARLVVAQVSDAVEEIDNLRTGGTGHIRVGAGPSWLRRLLPEAVAAALSERPALQVTVTGGFDERLLHGLSEGDLDLVIAEVPLNEKNNAYEVEVLSRDDLVVCARSGHPLHGVKNPGIERVLVEPWALPPPHTLARRKLDGKLISLGKPPPLSAATSSSVTFLLALVRGSDALTYTTASTLETNEGSGLVRLDVPELMTSREAGLIFRRPVLISPAAEFLVEKLRIIARDHPHN</sequence>
<dbReference type="Pfam" id="PF03466">
    <property type="entry name" value="LysR_substrate"/>
    <property type="match status" value="1"/>
</dbReference>
<dbReference type="Proteomes" id="UP001081283">
    <property type="component" value="Unassembled WGS sequence"/>
</dbReference>
<dbReference type="PRINTS" id="PR00039">
    <property type="entry name" value="HTHLYSR"/>
</dbReference>
<dbReference type="RefSeq" id="WP_267614688.1">
    <property type="nucleotide sequence ID" value="NZ_JAOVZQ010000001.1"/>
</dbReference>
<evidence type="ECO:0000313" key="7">
    <source>
        <dbReference type="Proteomes" id="UP001081283"/>
    </source>
</evidence>
<organism evidence="6 7">
    <name type="scientific">Hoeflea ulvae</name>
    <dbReference type="NCBI Taxonomy" id="2983764"/>
    <lineage>
        <taxon>Bacteria</taxon>
        <taxon>Pseudomonadati</taxon>
        <taxon>Pseudomonadota</taxon>
        <taxon>Alphaproteobacteria</taxon>
        <taxon>Hyphomicrobiales</taxon>
        <taxon>Rhizobiaceae</taxon>
        <taxon>Hoeflea</taxon>
    </lineage>
</organism>
<dbReference type="PANTHER" id="PTHR30419">
    <property type="entry name" value="HTH-TYPE TRANSCRIPTIONAL REGULATOR YBHD"/>
    <property type="match status" value="1"/>
</dbReference>
<dbReference type="EMBL" id="JAOVZQ010000001">
    <property type="protein sequence ID" value="MCY0096860.1"/>
    <property type="molecule type" value="Genomic_DNA"/>
</dbReference>
<dbReference type="InterPro" id="IPR036390">
    <property type="entry name" value="WH_DNA-bd_sf"/>
</dbReference>
<dbReference type="PANTHER" id="PTHR30419:SF8">
    <property type="entry name" value="NITROGEN ASSIMILATION TRANSCRIPTIONAL ACTIVATOR-RELATED"/>
    <property type="match status" value="1"/>
</dbReference>
<evidence type="ECO:0000256" key="3">
    <source>
        <dbReference type="ARBA" id="ARBA00023125"/>
    </source>
</evidence>
<feature type="domain" description="HTH lysR-type" evidence="5">
    <location>
        <begin position="7"/>
        <end position="64"/>
    </location>
</feature>
<dbReference type="InterPro" id="IPR005119">
    <property type="entry name" value="LysR_subst-bd"/>
</dbReference>
<evidence type="ECO:0000313" key="6">
    <source>
        <dbReference type="EMBL" id="MCY0096860.1"/>
    </source>
</evidence>
<evidence type="ECO:0000256" key="4">
    <source>
        <dbReference type="ARBA" id="ARBA00023163"/>
    </source>
</evidence>
<dbReference type="Gene3D" id="3.40.190.10">
    <property type="entry name" value="Periplasmic binding protein-like II"/>
    <property type="match status" value="2"/>
</dbReference>
<evidence type="ECO:0000259" key="5">
    <source>
        <dbReference type="PROSITE" id="PS50931"/>
    </source>
</evidence>